<dbReference type="SMART" id="SM00220">
    <property type="entry name" value="S_TKc"/>
    <property type="match status" value="1"/>
</dbReference>
<dbReference type="PANTHER" id="PTHR24056:SF0">
    <property type="entry name" value="CYCLIN-DEPENDENT KINASE 7"/>
    <property type="match status" value="1"/>
</dbReference>
<protein>
    <recommendedName>
        <fullName evidence="3">[RNA-polymerase]-subunit kinase</fullName>
        <ecNumber evidence="3">2.7.11.23</ecNumber>
    </recommendedName>
</protein>
<evidence type="ECO:0000256" key="9">
    <source>
        <dbReference type="ARBA" id="ARBA00022840"/>
    </source>
</evidence>
<evidence type="ECO:0000259" key="14">
    <source>
        <dbReference type="PROSITE" id="PS50011"/>
    </source>
</evidence>
<comment type="caution">
    <text evidence="15">The sequence shown here is derived from an EMBL/GenBank/DDBJ whole genome shotgun (WGS) entry which is preliminary data.</text>
</comment>
<evidence type="ECO:0000256" key="2">
    <source>
        <dbReference type="ARBA" id="ARBA00006485"/>
    </source>
</evidence>
<dbReference type="FunFam" id="3.30.200.20:FF:000554">
    <property type="entry name" value="CMGC/CDK/CDK7 protein kinase"/>
    <property type="match status" value="1"/>
</dbReference>
<keyword evidence="5" id="KW-0132">Cell division</keyword>
<evidence type="ECO:0000256" key="1">
    <source>
        <dbReference type="ARBA" id="ARBA00004123"/>
    </source>
</evidence>
<organism evidence="15 16">
    <name type="scientific">Cymbomonas tetramitiformis</name>
    <dbReference type="NCBI Taxonomy" id="36881"/>
    <lineage>
        <taxon>Eukaryota</taxon>
        <taxon>Viridiplantae</taxon>
        <taxon>Chlorophyta</taxon>
        <taxon>Pyramimonadophyceae</taxon>
        <taxon>Pyramimonadales</taxon>
        <taxon>Pyramimonadaceae</taxon>
        <taxon>Cymbomonas</taxon>
    </lineage>
</organism>
<dbReference type="GO" id="GO:0004693">
    <property type="term" value="F:cyclin-dependent protein serine/threonine kinase activity"/>
    <property type="evidence" value="ECO:0007669"/>
    <property type="project" value="TreeGrafter"/>
</dbReference>
<evidence type="ECO:0000256" key="10">
    <source>
        <dbReference type="ARBA" id="ARBA00023242"/>
    </source>
</evidence>
<feature type="binding site" evidence="12">
    <location>
        <position position="34"/>
    </location>
    <ligand>
        <name>ATP</name>
        <dbReference type="ChEBI" id="CHEBI:30616"/>
    </ligand>
</feature>
<dbReference type="PROSITE" id="PS50011">
    <property type="entry name" value="PROTEIN_KINASE_DOM"/>
    <property type="match status" value="1"/>
</dbReference>
<dbReference type="EMBL" id="LGRX02021131">
    <property type="protein sequence ID" value="KAK3257019.1"/>
    <property type="molecule type" value="Genomic_DNA"/>
</dbReference>
<evidence type="ECO:0000313" key="16">
    <source>
        <dbReference type="Proteomes" id="UP001190700"/>
    </source>
</evidence>
<dbReference type="Pfam" id="PF00069">
    <property type="entry name" value="Pkinase"/>
    <property type="match status" value="1"/>
</dbReference>
<comment type="subcellular location">
    <subcellularLocation>
        <location evidence="1">Nucleus</location>
    </subcellularLocation>
</comment>
<dbReference type="InterPro" id="IPR017441">
    <property type="entry name" value="Protein_kinase_ATP_BS"/>
</dbReference>
<dbReference type="PANTHER" id="PTHR24056">
    <property type="entry name" value="CELL DIVISION PROTEIN KINASE"/>
    <property type="match status" value="1"/>
</dbReference>
<evidence type="ECO:0000256" key="13">
    <source>
        <dbReference type="RuleBase" id="RU000304"/>
    </source>
</evidence>
<dbReference type="InterPro" id="IPR050108">
    <property type="entry name" value="CDK"/>
</dbReference>
<evidence type="ECO:0000256" key="3">
    <source>
        <dbReference type="ARBA" id="ARBA00012409"/>
    </source>
</evidence>
<dbReference type="Proteomes" id="UP001190700">
    <property type="component" value="Unassembled WGS sequence"/>
</dbReference>
<evidence type="ECO:0000313" key="15">
    <source>
        <dbReference type="EMBL" id="KAK3257019.1"/>
    </source>
</evidence>
<dbReference type="GO" id="GO:0005737">
    <property type="term" value="C:cytoplasm"/>
    <property type="evidence" value="ECO:0007669"/>
    <property type="project" value="TreeGrafter"/>
</dbReference>
<keyword evidence="10" id="KW-0539">Nucleus</keyword>
<keyword evidence="8 15" id="KW-0418">Kinase</keyword>
<comment type="similarity">
    <text evidence="2">Belongs to the protein kinase superfamily. CMGC Ser/Thr protein kinase family. CDC2/CDKX subfamily.</text>
</comment>
<gene>
    <name evidence="15" type="ORF">CYMTET_33879</name>
</gene>
<evidence type="ECO:0000256" key="6">
    <source>
        <dbReference type="ARBA" id="ARBA00022679"/>
    </source>
</evidence>
<reference evidence="15 16" key="1">
    <citation type="journal article" date="2015" name="Genome Biol. Evol.">
        <title>Comparative Genomics of a Bacterivorous Green Alga Reveals Evolutionary Causalities and Consequences of Phago-Mixotrophic Mode of Nutrition.</title>
        <authorList>
            <person name="Burns J.A."/>
            <person name="Paasch A."/>
            <person name="Narechania A."/>
            <person name="Kim E."/>
        </authorList>
    </citation>
    <scope>NUCLEOTIDE SEQUENCE [LARGE SCALE GENOMIC DNA]</scope>
    <source>
        <strain evidence="15 16">PLY_AMNH</strain>
    </source>
</reference>
<dbReference type="GO" id="GO:0005524">
    <property type="term" value="F:ATP binding"/>
    <property type="evidence" value="ECO:0007669"/>
    <property type="project" value="UniProtKB-UniRule"/>
</dbReference>
<keyword evidence="6" id="KW-0808">Transferase</keyword>
<evidence type="ECO:0000256" key="4">
    <source>
        <dbReference type="ARBA" id="ARBA00022527"/>
    </source>
</evidence>
<proteinExistence type="inferred from homology"/>
<name>A0AAE0FC99_9CHLO</name>
<keyword evidence="7 12" id="KW-0547">Nucleotide-binding</keyword>
<dbReference type="GO" id="GO:0008353">
    <property type="term" value="F:RNA polymerase II CTD heptapeptide repeat kinase activity"/>
    <property type="evidence" value="ECO:0007669"/>
    <property type="project" value="UniProtKB-EC"/>
</dbReference>
<evidence type="ECO:0000256" key="7">
    <source>
        <dbReference type="ARBA" id="ARBA00022741"/>
    </source>
</evidence>
<dbReference type="AlphaFoldDB" id="A0AAE0FC99"/>
<keyword evidence="16" id="KW-1185">Reference proteome</keyword>
<accession>A0AAE0FC99</accession>
<keyword evidence="4 13" id="KW-0723">Serine/threonine-protein kinase</keyword>
<feature type="domain" description="Protein kinase" evidence="14">
    <location>
        <begin position="4"/>
        <end position="181"/>
    </location>
</feature>
<evidence type="ECO:0000256" key="11">
    <source>
        <dbReference type="ARBA" id="ARBA00023306"/>
    </source>
</evidence>
<feature type="non-terminal residue" evidence="15">
    <location>
        <position position="181"/>
    </location>
</feature>
<evidence type="ECO:0000256" key="8">
    <source>
        <dbReference type="ARBA" id="ARBA00022777"/>
    </source>
</evidence>
<dbReference type="InterPro" id="IPR008271">
    <property type="entry name" value="Ser/Thr_kinase_AS"/>
</dbReference>
<dbReference type="EC" id="2.7.11.23" evidence="3"/>
<sequence>MDRYLKGEVIGQGTYGVVVKATDKQTQRQVAIKKIRSKRRAEEGVDVTALREIKCLKELSHPHIVSLIEVFTRKSNIYLVFEFMTSDLEAVIKDATIPLKRSDVKAYLQMTLKAVAHCHKCWVLHRDLKPNNLLIAPDGGLKLCDFGLARFYGSPGRDFTVQVFQRWYRAPELLFGSKQYS</sequence>
<keyword evidence="11" id="KW-0131">Cell cycle</keyword>
<dbReference type="PROSITE" id="PS00108">
    <property type="entry name" value="PROTEIN_KINASE_ST"/>
    <property type="match status" value="1"/>
</dbReference>
<dbReference type="Gene3D" id="3.30.200.20">
    <property type="entry name" value="Phosphorylase Kinase, domain 1"/>
    <property type="match status" value="1"/>
</dbReference>
<dbReference type="Gene3D" id="1.10.510.10">
    <property type="entry name" value="Transferase(Phosphotransferase) domain 1"/>
    <property type="match status" value="1"/>
</dbReference>
<keyword evidence="9 12" id="KW-0067">ATP-binding</keyword>
<dbReference type="InterPro" id="IPR000719">
    <property type="entry name" value="Prot_kinase_dom"/>
</dbReference>
<evidence type="ECO:0000256" key="5">
    <source>
        <dbReference type="ARBA" id="ARBA00022618"/>
    </source>
</evidence>
<dbReference type="GO" id="GO:0045944">
    <property type="term" value="P:positive regulation of transcription by RNA polymerase II"/>
    <property type="evidence" value="ECO:0007669"/>
    <property type="project" value="TreeGrafter"/>
</dbReference>
<dbReference type="PROSITE" id="PS00107">
    <property type="entry name" value="PROTEIN_KINASE_ATP"/>
    <property type="match status" value="1"/>
</dbReference>
<dbReference type="SUPFAM" id="SSF56112">
    <property type="entry name" value="Protein kinase-like (PK-like)"/>
    <property type="match status" value="1"/>
</dbReference>
<dbReference type="InterPro" id="IPR011009">
    <property type="entry name" value="Kinase-like_dom_sf"/>
</dbReference>
<evidence type="ECO:0000256" key="12">
    <source>
        <dbReference type="PROSITE-ProRule" id="PRU10141"/>
    </source>
</evidence>
<dbReference type="GO" id="GO:0051301">
    <property type="term" value="P:cell division"/>
    <property type="evidence" value="ECO:0007669"/>
    <property type="project" value="UniProtKB-KW"/>
</dbReference>
<dbReference type="GO" id="GO:0070985">
    <property type="term" value="C:transcription factor TFIIK complex"/>
    <property type="evidence" value="ECO:0007669"/>
    <property type="project" value="TreeGrafter"/>
</dbReference>